<keyword evidence="6 10" id="KW-0808">Transferase</keyword>
<dbReference type="Proteomes" id="UP000179264">
    <property type="component" value="Unassembled WGS sequence"/>
</dbReference>
<dbReference type="InterPro" id="IPR029026">
    <property type="entry name" value="tRNA_m1G_MTases_N"/>
</dbReference>
<evidence type="ECO:0000256" key="8">
    <source>
        <dbReference type="ARBA" id="ARBA00025699"/>
    </source>
</evidence>
<dbReference type="SUPFAM" id="SSF88697">
    <property type="entry name" value="PUA domain-like"/>
    <property type="match status" value="1"/>
</dbReference>
<reference evidence="12 13" key="1">
    <citation type="journal article" date="2016" name="Nat. Commun.">
        <title>Thousands of microbial genomes shed light on interconnected biogeochemical processes in an aquifer system.</title>
        <authorList>
            <person name="Anantharaman K."/>
            <person name="Brown C.T."/>
            <person name="Hug L.A."/>
            <person name="Sharon I."/>
            <person name="Castelle C.J."/>
            <person name="Probst A.J."/>
            <person name="Thomas B.C."/>
            <person name="Singh A."/>
            <person name="Wilkins M.J."/>
            <person name="Karaoz U."/>
            <person name="Brodie E.L."/>
            <person name="Williams K.H."/>
            <person name="Hubbard S.S."/>
            <person name="Banfield J.F."/>
        </authorList>
    </citation>
    <scope>NUCLEOTIDE SEQUENCE [LARGE SCALE GENOMIC DNA]</scope>
</reference>
<accession>A0A1G2T733</accession>
<keyword evidence="3 10" id="KW-0963">Cytoplasm</keyword>
<evidence type="ECO:0000256" key="7">
    <source>
        <dbReference type="ARBA" id="ARBA00022691"/>
    </source>
</evidence>
<keyword evidence="4 10" id="KW-0698">rRNA processing</keyword>
<keyword evidence="5 10" id="KW-0489">Methyltransferase</keyword>
<organism evidence="12 13">
    <name type="scientific">Candidatus Zambryskibacteria bacterium RIFCSPHIGHO2_02_38_10.5</name>
    <dbReference type="NCBI Taxonomy" id="1802742"/>
    <lineage>
        <taxon>Bacteria</taxon>
        <taxon>Candidatus Zambryskiibacteriota</taxon>
    </lineage>
</organism>
<evidence type="ECO:0000259" key="11">
    <source>
        <dbReference type="Pfam" id="PF04452"/>
    </source>
</evidence>
<gene>
    <name evidence="12" type="ORF">A2W58_03365</name>
</gene>
<dbReference type="NCBIfam" id="TIGR00046">
    <property type="entry name" value="RsmE family RNA methyltransferase"/>
    <property type="match status" value="1"/>
</dbReference>
<dbReference type="CDD" id="cd18084">
    <property type="entry name" value="RsmE-like"/>
    <property type="match status" value="1"/>
</dbReference>
<evidence type="ECO:0000256" key="4">
    <source>
        <dbReference type="ARBA" id="ARBA00022552"/>
    </source>
</evidence>
<dbReference type="GO" id="GO:0070042">
    <property type="term" value="F:rRNA (uridine-N3-)-methyltransferase activity"/>
    <property type="evidence" value="ECO:0007669"/>
    <property type="project" value="TreeGrafter"/>
</dbReference>
<evidence type="ECO:0000256" key="6">
    <source>
        <dbReference type="ARBA" id="ARBA00022679"/>
    </source>
</evidence>
<comment type="catalytic activity">
    <reaction evidence="9 10">
        <text>uridine(1498) in 16S rRNA + S-adenosyl-L-methionine = N(3)-methyluridine(1498) in 16S rRNA + S-adenosyl-L-homocysteine + H(+)</text>
        <dbReference type="Rhea" id="RHEA:42920"/>
        <dbReference type="Rhea" id="RHEA-COMP:10283"/>
        <dbReference type="Rhea" id="RHEA-COMP:10284"/>
        <dbReference type="ChEBI" id="CHEBI:15378"/>
        <dbReference type="ChEBI" id="CHEBI:57856"/>
        <dbReference type="ChEBI" id="CHEBI:59789"/>
        <dbReference type="ChEBI" id="CHEBI:65315"/>
        <dbReference type="ChEBI" id="CHEBI:74502"/>
        <dbReference type="EC" id="2.1.1.193"/>
    </reaction>
</comment>
<dbReference type="InterPro" id="IPR015947">
    <property type="entry name" value="PUA-like_sf"/>
</dbReference>
<dbReference type="PANTHER" id="PTHR30027">
    <property type="entry name" value="RIBOSOMAL RNA SMALL SUBUNIT METHYLTRANSFERASE E"/>
    <property type="match status" value="1"/>
</dbReference>
<proteinExistence type="inferred from homology"/>
<feature type="domain" description="Ribosomal RNA small subunit methyltransferase E methyltransferase" evidence="11">
    <location>
        <begin position="78"/>
        <end position="242"/>
    </location>
</feature>
<keyword evidence="7 10" id="KW-0949">S-adenosyl-L-methionine</keyword>
<name>A0A1G2T733_9BACT</name>
<evidence type="ECO:0000256" key="3">
    <source>
        <dbReference type="ARBA" id="ARBA00022490"/>
    </source>
</evidence>
<evidence type="ECO:0000256" key="5">
    <source>
        <dbReference type="ARBA" id="ARBA00022603"/>
    </source>
</evidence>
<dbReference type="AlphaFoldDB" id="A0A1G2T733"/>
<dbReference type="InterPro" id="IPR006700">
    <property type="entry name" value="RsmE"/>
</dbReference>
<sequence>MRLHRFYVDKPITDETFDVNDRDLIAQWRSVFRYNVGSQVVLFDGSGVDYLCMITSLRNLGATVSIIKKTKNDFVPSCELWLCVGIIKKDNFELVVEKATELGVLHIVPILCDRSEKKNINMERLQKIAIESSEQSGRGDVPVIHEIINLSMLLMSKSPFDIMPKEKIVLQLNSRYIGDFLEKQPLEASSGRMTKLAVFIGPEGGWSDNELKDFALHNIPSVSLGHQILRTETASIAVSSLLLL</sequence>
<evidence type="ECO:0000313" key="12">
    <source>
        <dbReference type="EMBL" id="OHA93086.1"/>
    </source>
</evidence>
<evidence type="ECO:0000256" key="1">
    <source>
        <dbReference type="ARBA" id="ARBA00004496"/>
    </source>
</evidence>
<dbReference type="Pfam" id="PF04452">
    <property type="entry name" value="Methyltrans_RNA"/>
    <property type="match status" value="1"/>
</dbReference>
<comment type="caution">
    <text evidence="12">The sequence shown here is derived from an EMBL/GenBank/DDBJ whole genome shotgun (WGS) entry which is preliminary data.</text>
</comment>
<dbReference type="EMBL" id="MHVL01000027">
    <property type="protein sequence ID" value="OHA93086.1"/>
    <property type="molecule type" value="Genomic_DNA"/>
</dbReference>
<evidence type="ECO:0000256" key="10">
    <source>
        <dbReference type="PIRNR" id="PIRNR015601"/>
    </source>
</evidence>
<evidence type="ECO:0000256" key="2">
    <source>
        <dbReference type="ARBA" id="ARBA00005528"/>
    </source>
</evidence>
<dbReference type="GO" id="GO:0005737">
    <property type="term" value="C:cytoplasm"/>
    <property type="evidence" value="ECO:0007669"/>
    <property type="project" value="UniProtKB-SubCell"/>
</dbReference>
<dbReference type="EC" id="2.1.1.193" evidence="10"/>
<comment type="function">
    <text evidence="8 10">Specifically methylates the N3 position of the uracil ring of uridine 1498 (m3U1498) in 16S rRNA. Acts on the fully assembled 30S ribosomal subunit.</text>
</comment>
<dbReference type="InterPro" id="IPR029028">
    <property type="entry name" value="Alpha/beta_knot_MTases"/>
</dbReference>
<protein>
    <recommendedName>
        <fullName evidence="10">Ribosomal RNA small subunit methyltransferase E</fullName>
        <ecNumber evidence="10">2.1.1.193</ecNumber>
    </recommendedName>
</protein>
<evidence type="ECO:0000313" key="13">
    <source>
        <dbReference type="Proteomes" id="UP000179264"/>
    </source>
</evidence>
<comment type="similarity">
    <text evidence="2 10">Belongs to the RNA methyltransferase RsmE family.</text>
</comment>
<comment type="subcellular location">
    <subcellularLocation>
        <location evidence="1 10">Cytoplasm</location>
    </subcellularLocation>
</comment>
<dbReference type="PANTHER" id="PTHR30027:SF3">
    <property type="entry name" value="16S RRNA (URACIL(1498)-N(3))-METHYLTRANSFERASE"/>
    <property type="match status" value="1"/>
</dbReference>
<dbReference type="Gene3D" id="3.40.1280.10">
    <property type="match status" value="1"/>
</dbReference>
<evidence type="ECO:0000256" key="9">
    <source>
        <dbReference type="ARBA" id="ARBA00047944"/>
    </source>
</evidence>
<dbReference type="SUPFAM" id="SSF75217">
    <property type="entry name" value="alpha/beta knot"/>
    <property type="match status" value="1"/>
</dbReference>
<dbReference type="GO" id="GO:0070475">
    <property type="term" value="P:rRNA base methylation"/>
    <property type="evidence" value="ECO:0007669"/>
    <property type="project" value="TreeGrafter"/>
</dbReference>
<dbReference type="PIRSF" id="PIRSF015601">
    <property type="entry name" value="MTase_slr0722"/>
    <property type="match status" value="1"/>
</dbReference>
<dbReference type="InterPro" id="IPR046886">
    <property type="entry name" value="RsmE_MTase_dom"/>
</dbReference>